<gene>
    <name evidence="12" type="ORF">CUN60_02905</name>
</gene>
<dbReference type="InterPro" id="IPR004841">
    <property type="entry name" value="AA-permease/SLC12A_dom"/>
</dbReference>
<feature type="transmembrane region" description="Helical" evidence="10">
    <location>
        <begin position="194"/>
        <end position="220"/>
    </location>
</feature>
<keyword evidence="3" id="KW-0813">Transport</keyword>
<keyword evidence="6 10" id="KW-0812">Transmembrane</keyword>
<dbReference type="PANTHER" id="PTHR43495:SF4">
    <property type="entry name" value="AROMATIC AMINO ACID TRANSPORT PROTEIN AROP"/>
    <property type="match status" value="1"/>
</dbReference>
<dbReference type="PROSITE" id="PS00218">
    <property type="entry name" value="AMINO_ACID_PERMEASE_1"/>
    <property type="match status" value="1"/>
</dbReference>
<keyword evidence="8 10" id="KW-1133">Transmembrane helix</keyword>
<feature type="transmembrane region" description="Helical" evidence="10">
    <location>
        <begin position="360"/>
        <end position="385"/>
    </location>
</feature>
<feature type="transmembrane region" description="Helical" evidence="10">
    <location>
        <begin position="397"/>
        <end position="420"/>
    </location>
</feature>
<feature type="transmembrane region" description="Helical" evidence="10">
    <location>
        <begin position="336"/>
        <end position="354"/>
    </location>
</feature>
<evidence type="ECO:0000256" key="1">
    <source>
        <dbReference type="ARBA" id="ARBA00004429"/>
    </source>
</evidence>
<dbReference type="EMBL" id="CP024847">
    <property type="protein sequence ID" value="AUR51292.1"/>
    <property type="molecule type" value="Genomic_DNA"/>
</dbReference>
<keyword evidence="7" id="KW-0029">Amino-acid transport</keyword>
<evidence type="ECO:0000256" key="9">
    <source>
        <dbReference type="ARBA" id="ARBA00023136"/>
    </source>
</evidence>
<protein>
    <submittedName>
        <fullName evidence="12">Aromatic amino acid transporter AroP</fullName>
    </submittedName>
</protein>
<evidence type="ECO:0000256" key="2">
    <source>
        <dbReference type="ARBA" id="ARBA00008583"/>
    </source>
</evidence>
<evidence type="ECO:0000256" key="5">
    <source>
        <dbReference type="ARBA" id="ARBA00022519"/>
    </source>
</evidence>
<comment type="subcellular location">
    <subcellularLocation>
        <location evidence="1">Cell inner membrane</location>
        <topology evidence="1">Multi-pass membrane protein</topology>
    </subcellularLocation>
</comment>
<reference evidence="13" key="1">
    <citation type="submission" date="2017-11" db="EMBL/GenBank/DDBJ databases">
        <authorList>
            <person name="Chan K.G."/>
            <person name="Lee L.S."/>
        </authorList>
    </citation>
    <scope>NUCLEOTIDE SEQUENCE [LARGE SCALE GENOMIC DNA]</scope>
    <source>
        <strain evidence="13">DSM 100970</strain>
    </source>
</reference>
<feature type="transmembrane region" description="Helical" evidence="10">
    <location>
        <begin position="153"/>
        <end position="174"/>
    </location>
</feature>
<name>A0A2I7N4B1_9NEIS</name>
<dbReference type="GO" id="GO:0055085">
    <property type="term" value="P:transmembrane transport"/>
    <property type="evidence" value="ECO:0007669"/>
    <property type="project" value="InterPro"/>
</dbReference>
<keyword evidence="4" id="KW-1003">Cell membrane</keyword>
<evidence type="ECO:0000259" key="11">
    <source>
        <dbReference type="Pfam" id="PF00324"/>
    </source>
</evidence>
<feature type="transmembrane region" description="Helical" evidence="10">
    <location>
        <begin position="20"/>
        <end position="38"/>
    </location>
</feature>
<dbReference type="FunFam" id="1.20.1740.10:FF:000001">
    <property type="entry name" value="Amino acid permease"/>
    <property type="match status" value="1"/>
</dbReference>
<feature type="transmembrane region" description="Helical" evidence="10">
    <location>
        <begin position="241"/>
        <end position="262"/>
    </location>
</feature>
<comment type="similarity">
    <text evidence="2">Belongs to the amino acid-polyamine-organocation (APC) superfamily. Amino acid transporter (AAT) (TC 2.A.3.1) family.</text>
</comment>
<sequence>MSKRPDELKHKLKNRHIQMIALGGVIGTGLFFGAAKSIQSTGPSIILSYILGGIVIYIIMRALGEMTVFKPSSGSFSDYANTYINNYAGFIAGWTAWFEYTVVCMVELTAVTFFLDYWIPGLPHWLICLGLLVLFTLIQLISVKMFGEFEFWFAGIKITAIIFMLLFSAYLVVFNPKIHADTISNIHSYQSLDVFFASGVKGFLFSLVIVIFSFGGTEFVSIAAGEAENPRKSIPKAIQGVIARIIIFYVLTILAIICLYPFNKLNGNISPFVDVFKEIGINRAADVMNAVAITAALSAFNSCLYAASRMLYSLAQQGSAPNKLNQVNRVNIPSKALLFTSFCILVSVVINYLFPEKAIMYLLTIATCAILTCWFIILLTQIYFRKQHDEKSIDYKLILYPFSNLFAMAVLILVMLIMLWMDDMRMSVIVTPIWIMALSIFYALHQKVRRN</sequence>
<evidence type="ECO:0000313" key="13">
    <source>
        <dbReference type="Proteomes" id="UP000236655"/>
    </source>
</evidence>
<dbReference type="Gene3D" id="1.20.1740.10">
    <property type="entry name" value="Amino acid/polyamine transporter I"/>
    <property type="match status" value="1"/>
</dbReference>
<dbReference type="GO" id="GO:0005886">
    <property type="term" value="C:plasma membrane"/>
    <property type="evidence" value="ECO:0007669"/>
    <property type="project" value="UniProtKB-SubCell"/>
</dbReference>
<keyword evidence="5" id="KW-0997">Cell inner membrane</keyword>
<feature type="transmembrane region" description="Helical" evidence="10">
    <location>
        <begin position="426"/>
        <end position="444"/>
    </location>
</feature>
<evidence type="ECO:0000256" key="3">
    <source>
        <dbReference type="ARBA" id="ARBA00022448"/>
    </source>
</evidence>
<accession>A0A2I7N4B1</accession>
<feature type="transmembrane region" description="Helical" evidence="10">
    <location>
        <begin position="44"/>
        <end position="63"/>
    </location>
</feature>
<organism evidence="12 13">
    <name type="scientific">Aquella oligotrophica</name>
    <dbReference type="NCBI Taxonomy" id="2067065"/>
    <lineage>
        <taxon>Bacteria</taxon>
        <taxon>Pseudomonadati</taxon>
        <taxon>Pseudomonadota</taxon>
        <taxon>Betaproteobacteria</taxon>
        <taxon>Neisseriales</taxon>
        <taxon>Neisseriaceae</taxon>
        <taxon>Aquella</taxon>
    </lineage>
</organism>
<dbReference type="OrthoDB" id="5442866at2"/>
<evidence type="ECO:0000313" key="12">
    <source>
        <dbReference type="EMBL" id="AUR51292.1"/>
    </source>
</evidence>
<dbReference type="PIRSF" id="PIRSF006060">
    <property type="entry name" value="AA_transporter"/>
    <property type="match status" value="1"/>
</dbReference>
<feature type="domain" description="Amino acid permease/ SLC12A" evidence="11">
    <location>
        <begin position="16"/>
        <end position="450"/>
    </location>
</feature>
<evidence type="ECO:0000256" key="4">
    <source>
        <dbReference type="ARBA" id="ARBA00022475"/>
    </source>
</evidence>
<keyword evidence="13" id="KW-1185">Reference proteome</keyword>
<evidence type="ECO:0000256" key="7">
    <source>
        <dbReference type="ARBA" id="ARBA00022970"/>
    </source>
</evidence>
<evidence type="ECO:0000256" key="6">
    <source>
        <dbReference type="ARBA" id="ARBA00022692"/>
    </source>
</evidence>
<evidence type="ECO:0000256" key="10">
    <source>
        <dbReference type="SAM" id="Phobius"/>
    </source>
</evidence>
<feature type="transmembrane region" description="Helical" evidence="10">
    <location>
        <begin position="287"/>
        <end position="307"/>
    </location>
</feature>
<proteinExistence type="inferred from homology"/>
<keyword evidence="9 10" id="KW-0472">Membrane</keyword>
<dbReference type="GO" id="GO:0006865">
    <property type="term" value="P:amino acid transport"/>
    <property type="evidence" value="ECO:0007669"/>
    <property type="project" value="UniProtKB-KW"/>
</dbReference>
<dbReference type="RefSeq" id="WP_102950592.1">
    <property type="nucleotide sequence ID" value="NZ_CP024847.1"/>
</dbReference>
<dbReference type="KEGG" id="nba:CUN60_02905"/>
<dbReference type="Proteomes" id="UP000236655">
    <property type="component" value="Chromosome"/>
</dbReference>
<dbReference type="PANTHER" id="PTHR43495">
    <property type="entry name" value="GABA PERMEASE"/>
    <property type="match status" value="1"/>
</dbReference>
<dbReference type="AlphaFoldDB" id="A0A2I7N4B1"/>
<evidence type="ECO:0000256" key="8">
    <source>
        <dbReference type="ARBA" id="ARBA00022989"/>
    </source>
</evidence>
<dbReference type="Pfam" id="PF00324">
    <property type="entry name" value="AA_permease"/>
    <property type="match status" value="1"/>
</dbReference>
<dbReference type="InterPro" id="IPR004840">
    <property type="entry name" value="Amino_acid_permease_CS"/>
</dbReference>
<feature type="transmembrane region" description="Helical" evidence="10">
    <location>
        <begin position="122"/>
        <end position="141"/>
    </location>
</feature>